<sequence>MKFFTGDEAGLIKEISITPSTSQKQEISSQLSHTIKTWDKIDRNKGIQLMYQADILGEKNQIIVARKNGIIQILDPNKDGKVYKEFIEEQINVNNDGKRDARFVGLFANKNTLVTCTDKGIVRYQPILEDNSSSMNKTITLTSDLSRLRVHPKENHIFSCGGKERELSVWDANVWQENNNKDKKKAKIGLLWSAKNENDFLDLRVPVWITDLQFLNDVDTTKLVIGSKYHQIRIYDTKAKRRPVQDFNIGANPVVSLIVGRNSNEIIFSDTIGSVSSVDIRTGKILGRYKGFTGAVTDIAIDKKSTSLVTVGLDRFLRVHEMNATRKLTHKIYLKQRQTCVLVDSSEDEINHSNENNDSEEDEEELWGNMEEIKPKKKIKNS</sequence>
<feature type="region of interest" description="Disordered" evidence="4">
    <location>
        <begin position="345"/>
        <end position="382"/>
    </location>
</feature>
<dbReference type="Proteomes" id="UP000266861">
    <property type="component" value="Unassembled WGS sequence"/>
</dbReference>
<dbReference type="STRING" id="1348612.A0A397I0Q4"/>
<dbReference type="CDD" id="cd22857">
    <property type="entry name" value="WDR74"/>
    <property type="match status" value="1"/>
</dbReference>
<comment type="subunit">
    <text evidence="2">Component of the pre-66S ribosomal particle.</text>
</comment>
<gene>
    <name evidence="5" type="ORF">Glove_303g155</name>
</gene>
<reference evidence="5 6" key="1">
    <citation type="submission" date="2018-08" db="EMBL/GenBank/DDBJ databases">
        <title>Genome and evolution of the arbuscular mycorrhizal fungus Diversispora epigaea (formerly Glomus versiforme) and its bacterial endosymbionts.</title>
        <authorList>
            <person name="Sun X."/>
            <person name="Fei Z."/>
            <person name="Harrison M."/>
        </authorList>
    </citation>
    <scope>NUCLEOTIDE SEQUENCE [LARGE SCALE GENOMIC DNA]</scope>
    <source>
        <strain evidence="5 6">IT104</strain>
    </source>
</reference>
<dbReference type="GO" id="GO:0042273">
    <property type="term" value="P:ribosomal large subunit biogenesis"/>
    <property type="evidence" value="ECO:0007669"/>
    <property type="project" value="InterPro"/>
</dbReference>
<comment type="caution">
    <text evidence="5">The sequence shown here is derived from an EMBL/GenBank/DDBJ whole genome shotgun (WGS) entry which is preliminary data.</text>
</comment>
<dbReference type="InterPro" id="IPR036322">
    <property type="entry name" value="WD40_repeat_dom_sf"/>
</dbReference>
<dbReference type="SMART" id="SM00320">
    <property type="entry name" value="WD40"/>
    <property type="match status" value="3"/>
</dbReference>
<dbReference type="PANTHER" id="PTHR16038:SF4">
    <property type="entry name" value="WD REPEAT-CONTAINING PROTEIN 74"/>
    <property type="match status" value="1"/>
</dbReference>
<evidence type="ECO:0000313" key="5">
    <source>
        <dbReference type="EMBL" id="RHZ67014.1"/>
    </source>
</evidence>
<evidence type="ECO:0000256" key="2">
    <source>
        <dbReference type="ARBA" id="ARBA00011187"/>
    </source>
</evidence>
<dbReference type="EMBL" id="PQFF01000277">
    <property type="protein sequence ID" value="RHZ67014.1"/>
    <property type="molecule type" value="Genomic_DNA"/>
</dbReference>
<dbReference type="InterPro" id="IPR001680">
    <property type="entry name" value="WD40_rpt"/>
</dbReference>
<comment type="similarity">
    <text evidence="1">Belongs to the NSA1 family.</text>
</comment>
<dbReference type="GO" id="GO:0005730">
    <property type="term" value="C:nucleolus"/>
    <property type="evidence" value="ECO:0007669"/>
    <property type="project" value="InterPro"/>
</dbReference>
<dbReference type="PANTHER" id="PTHR16038">
    <property type="entry name" value="NOP SEVEN ASSOCIATED PROTEIN 1"/>
    <property type="match status" value="1"/>
</dbReference>
<dbReference type="AlphaFoldDB" id="A0A397I0Q4"/>
<evidence type="ECO:0000256" key="1">
    <source>
        <dbReference type="ARBA" id="ARBA00007861"/>
    </source>
</evidence>
<organism evidence="5 6">
    <name type="scientific">Diversispora epigaea</name>
    <dbReference type="NCBI Taxonomy" id="1348612"/>
    <lineage>
        <taxon>Eukaryota</taxon>
        <taxon>Fungi</taxon>
        <taxon>Fungi incertae sedis</taxon>
        <taxon>Mucoromycota</taxon>
        <taxon>Glomeromycotina</taxon>
        <taxon>Glomeromycetes</taxon>
        <taxon>Diversisporales</taxon>
        <taxon>Diversisporaceae</taxon>
        <taxon>Diversispora</taxon>
    </lineage>
</organism>
<dbReference type="InterPro" id="IPR015943">
    <property type="entry name" value="WD40/YVTN_repeat-like_dom_sf"/>
</dbReference>
<feature type="compositionally biased region" description="Acidic residues" evidence="4">
    <location>
        <begin position="357"/>
        <end position="366"/>
    </location>
</feature>
<dbReference type="Gene3D" id="2.130.10.10">
    <property type="entry name" value="YVTN repeat-like/Quinoprotein amine dehydrogenase"/>
    <property type="match status" value="2"/>
</dbReference>
<dbReference type="InterPro" id="IPR037379">
    <property type="entry name" value="WDR74/Nsa1"/>
</dbReference>
<keyword evidence="6" id="KW-1185">Reference proteome</keyword>
<evidence type="ECO:0000256" key="3">
    <source>
        <dbReference type="ARBA" id="ARBA00014234"/>
    </source>
</evidence>
<evidence type="ECO:0000313" key="6">
    <source>
        <dbReference type="Proteomes" id="UP000266861"/>
    </source>
</evidence>
<dbReference type="OrthoDB" id="18388at2759"/>
<name>A0A397I0Q4_9GLOM</name>
<proteinExistence type="inferred from homology"/>
<protein>
    <recommendedName>
        <fullName evidence="3">Ribosome biogenesis protein NSA1</fullName>
    </recommendedName>
</protein>
<evidence type="ECO:0000256" key="4">
    <source>
        <dbReference type="SAM" id="MobiDB-lite"/>
    </source>
</evidence>
<dbReference type="SUPFAM" id="SSF50978">
    <property type="entry name" value="WD40 repeat-like"/>
    <property type="match status" value="1"/>
</dbReference>
<dbReference type="GO" id="GO:0030687">
    <property type="term" value="C:preribosome, large subunit precursor"/>
    <property type="evidence" value="ECO:0007669"/>
    <property type="project" value="TreeGrafter"/>
</dbReference>
<accession>A0A397I0Q4</accession>